<dbReference type="PRINTS" id="PR00473">
    <property type="entry name" value="GALCTOKINASE"/>
</dbReference>
<reference evidence="15 18" key="2">
    <citation type="submission" date="2018-11" db="EMBL/GenBank/DDBJ databases">
        <title>Proposal to divide the Flavobacteriaceae and reorganize its genera based on Amino Acid Identity values calculated from whole genome sequences.</title>
        <authorList>
            <person name="Nicholson A.C."/>
            <person name="Gulvik C.A."/>
            <person name="Whitney A.M."/>
            <person name="Humrighouse B.W."/>
            <person name="Bell M."/>
            <person name="Holmes B."/>
            <person name="Steigerwalt A.G."/>
            <person name="Villarma A."/>
            <person name="Sheth M."/>
            <person name="Batra D."/>
            <person name="Pryor J."/>
            <person name="Bernardet J.-F."/>
            <person name="Hugo C."/>
            <person name="Kampfer P."/>
            <person name="Newman J."/>
            <person name="McQuiston J.R."/>
        </authorList>
    </citation>
    <scope>NUCLEOTIDE SEQUENCE [LARGE SCALE GENOMIC DNA]</scope>
    <source>
        <strain evidence="15 18">KC_1864</strain>
    </source>
</reference>
<evidence type="ECO:0000259" key="12">
    <source>
        <dbReference type="Pfam" id="PF00288"/>
    </source>
</evidence>
<protein>
    <recommendedName>
        <fullName evidence="11">Galactokinase</fullName>
        <ecNumber evidence="11">2.7.1.6</ecNumber>
    </recommendedName>
</protein>
<evidence type="ECO:0000256" key="10">
    <source>
        <dbReference type="ARBA" id="ARBA00023277"/>
    </source>
</evidence>
<evidence type="ECO:0000256" key="8">
    <source>
        <dbReference type="ARBA" id="ARBA00022842"/>
    </source>
</evidence>
<dbReference type="InterPro" id="IPR013750">
    <property type="entry name" value="GHMP_kinase_C_dom"/>
</dbReference>
<dbReference type="GO" id="GO:0005524">
    <property type="term" value="F:ATP binding"/>
    <property type="evidence" value="ECO:0007669"/>
    <property type="project" value="UniProtKB-UniRule"/>
</dbReference>
<keyword evidence="8" id="KW-0460">Magnesium</keyword>
<dbReference type="PROSITE" id="PS00106">
    <property type="entry name" value="GALACTOKINASE"/>
    <property type="match status" value="1"/>
</dbReference>
<evidence type="ECO:0000256" key="1">
    <source>
        <dbReference type="ARBA" id="ARBA00006566"/>
    </source>
</evidence>
<name>A0A3G6RM23_CHRLC</name>
<dbReference type="Pfam" id="PF10509">
    <property type="entry name" value="GalKase_gal_bdg"/>
    <property type="match status" value="1"/>
</dbReference>
<organism evidence="16 17">
    <name type="scientific">Chryseobacterium lactis</name>
    <dbReference type="NCBI Taxonomy" id="1241981"/>
    <lineage>
        <taxon>Bacteria</taxon>
        <taxon>Pseudomonadati</taxon>
        <taxon>Bacteroidota</taxon>
        <taxon>Flavobacteriia</taxon>
        <taxon>Flavobacteriales</taxon>
        <taxon>Weeksellaceae</taxon>
        <taxon>Chryseobacterium group</taxon>
        <taxon>Chryseobacterium</taxon>
    </lineage>
</organism>
<evidence type="ECO:0000256" key="2">
    <source>
        <dbReference type="ARBA" id="ARBA00022490"/>
    </source>
</evidence>
<dbReference type="InterPro" id="IPR036554">
    <property type="entry name" value="GHMP_kinase_C_sf"/>
</dbReference>
<dbReference type="Pfam" id="PF00288">
    <property type="entry name" value="GHMP_kinases_N"/>
    <property type="match status" value="1"/>
</dbReference>
<keyword evidence="6" id="KW-0418">Kinase</keyword>
<evidence type="ECO:0000313" key="15">
    <source>
        <dbReference type="EMBL" id="AZA81000.1"/>
    </source>
</evidence>
<keyword evidence="2" id="KW-0963">Cytoplasm</keyword>
<evidence type="ECO:0000256" key="3">
    <source>
        <dbReference type="ARBA" id="ARBA00022679"/>
    </source>
</evidence>
<feature type="domain" description="GHMP kinase C-terminal" evidence="13">
    <location>
        <begin position="289"/>
        <end position="367"/>
    </location>
</feature>
<dbReference type="InterPro" id="IPR019539">
    <property type="entry name" value="GalKase_N"/>
</dbReference>
<evidence type="ECO:0000256" key="7">
    <source>
        <dbReference type="ARBA" id="ARBA00022840"/>
    </source>
</evidence>
<dbReference type="KEGG" id="clac:EG342_03340"/>
<accession>A0A3G6RM23</accession>
<keyword evidence="4" id="KW-0479">Metal-binding</keyword>
<dbReference type="PRINTS" id="PR00959">
    <property type="entry name" value="MEVGALKINASE"/>
</dbReference>
<evidence type="ECO:0000256" key="6">
    <source>
        <dbReference type="ARBA" id="ARBA00022777"/>
    </source>
</evidence>
<dbReference type="InterPro" id="IPR006204">
    <property type="entry name" value="GHMP_kinase_N_dom"/>
</dbReference>
<dbReference type="EMBL" id="PPEH01000020">
    <property type="protein sequence ID" value="PNW10933.1"/>
    <property type="molecule type" value="Genomic_DNA"/>
</dbReference>
<feature type="domain" description="Galactokinase N-terminal" evidence="14">
    <location>
        <begin position="13"/>
        <end position="61"/>
    </location>
</feature>
<feature type="domain" description="GHMP kinase N-terminal" evidence="12">
    <location>
        <begin position="97"/>
        <end position="184"/>
    </location>
</feature>
<keyword evidence="5" id="KW-0547">Nucleotide-binding</keyword>
<dbReference type="Proteomes" id="UP000279972">
    <property type="component" value="Chromosome"/>
</dbReference>
<dbReference type="GO" id="GO:0046872">
    <property type="term" value="F:metal ion binding"/>
    <property type="evidence" value="ECO:0007669"/>
    <property type="project" value="UniProtKB-KW"/>
</dbReference>
<dbReference type="GO" id="GO:0006012">
    <property type="term" value="P:galactose metabolic process"/>
    <property type="evidence" value="ECO:0007669"/>
    <property type="project" value="UniProtKB-UniRule"/>
</dbReference>
<dbReference type="Gene3D" id="3.30.230.10">
    <property type="match status" value="1"/>
</dbReference>
<keyword evidence="9" id="KW-0299">Galactose metabolism</keyword>
<dbReference type="Pfam" id="PF08544">
    <property type="entry name" value="GHMP_kinases_C"/>
    <property type="match status" value="1"/>
</dbReference>
<dbReference type="InterPro" id="IPR006206">
    <property type="entry name" value="Mevalonate/galactokinase"/>
</dbReference>
<dbReference type="InterPro" id="IPR000705">
    <property type="entry name" value="Galactokinase"/>
</dbReference>
<evidence type="ECO:0000256" key="9">
    <source>
        <dbReference type="ARBA" id="ARBA00023144"/>
    </source>
</evidence>
<dbReference type="SUPFAM" id="SSF55060">
    <property type="entry name" value="GHMP Kinase, C-terminal domain"/>
    <property type="match status" value="1"/>
</dbReference>
<gene>
    <name evidence="16" type="primary">galK</name>
    <name evidence="16" type="ORF">C1637_25075</name>
    <name evidence="15" type="ORF">EG342_03340</name>
</gene>
<dbReference type="OrthoDB" id="250531at2"/>
<evidence type="ECO:0000259" key="14">
    <source>
        <dbReference type="Pfam" id="PF10509"/>
    </source>
</evidence>
<keyword evidence="3 15" id="KW-0808">Transferase</keyword>
<dbReference type="GO" id="GO:0004335">
    <property type="term" value="F:galactokinase activity"/>
    <property type="evidence" value="ECO:0007669"/>
    <property type="project" value="UniProtKB-UniRule"/>
</dbReference>
<dbReference type="AlphaFoldDB" id="A0A3G6RM23"/>
<dbReference type="PIRSF" id="PIRSF000530">
    <property type="entry name" value="Galactokinase"/>
    <property type="match status" value="1"/>
</dbReference>
<keyword evidence="10" id="KW-0119">Carbohydrate metabolism</keyword>
<dbReference type="EMBL" id="CP033924">
    <property type="protein sequence ID" value="AZA81000.1"/>
    <property type="molecule type" value="Genomic_DNA"/>
</dbReference>
<evidence type="ECO:0000256" key="11">
    <source>
        <dbReference type="NCBIfam" id="TIGR00131"/>
    </source>
</evidence>
<dbReference type="InterPro" id="IPR020568">
    <property type="entry name" value="Ribosomal_Su5_D2-typ_SF"/>
</dbReference>
<dbReference type="Gene3D" id="3.30.70.890">
    <property type="entry name" value="GHMP kinase, C-terminal domain"/>
    <property type="match status" value="1"/>
</dbReference>
<dbReference type="FunFam" id="3.30.230.10:FF:000017">
    <property type="entry name" value="Galactokinase"/>
    <property type="match status" value="1"/>
</dbReference>
<evidence type="ECO:0000313" key="17">
    <source>
        <dbReference type="Proteomes" id="UP000236262"/>
    </source>
</evidence>
<dbReference type="FunFam" id="3.30.70.890:FF:000001">
    <property type="entry name" value="Galactokinase"/>
    <property type="match status" value="1"/>
</dbReference>
<dbReference type="InterPro" id="IPR014721">
    <property type="entry name" value="Ribsml_uS5_D2-typ_fold_subgr"/>
</dbReference>
<comment type="similarity">
    <text evidence="1">Belongs to the GHMP kinase family. GalK subfamily.</text>
</comment>
<evidence type="ECO:0000313" key="16">
    <source>
        <dbReference type="EMBL" id="PNW10933.1"/>
    </source>
</evidence>
<dbReference type="Proteomes" id="UP000236262">
    <property type="component" value="Unassembled WGS sequence"/>
</dbReference>
<dbReference type="PANTHER" id="PTHR10457">
    <property type="entry name" value="MEVALONATE KINASE/GALACTOKINASE"/>
    <property type="match status" value="1"/>
</dbReference>
<evidence type="ECO:0000313" key="18">
    <source>
        <dbReference type="Proteomes" id="UP000279972"/>
    </source>
</evidence>
<dbReference type="InterPro" id="IPR019741">
    <property type="entry name" value="Galactokinase_CS"/>
</dbReference>
<reference evidence="16 17" key="1">
    <citation type="submission" date="2018-01" db="EMBL/GenBank/DDBJ databases">
        <title>Draft genome sequences of Chryseobacterium lactis NCTC11390, Chryseobacterium oncorhynchi 701B-08, and Chryseobacterium viscerum 687B-08.</title>
        <authorList>
            <person name="Jeong J.-J."/>
            <person name="Lee Y.J."/>
            <person name="Park B."/>
            <person name="Choi I.-G."/>
            <person name="Kim K.D."/>
        </authorList>
    </citation>
    <scope>NUCLEOTIDE SEQUENCE [LARGE SCALE GENOMIC DNA]</scope>
    <source>
        <strain evidence="16 17">NCTC11390</strain>
    </source>
</reference>
<keyword evidence="7" id="KW-0067">ATP-binding</keyword>
<evidence type="ECO:0000256" key="4">
    <source>
        <dbReference type="ARBA" id="ARBA00022723"/>
    </source>
</evidence>
<dbReference type="PANTHER" id="PTHR10457:SF7">
    <property type="entry name" value="GALACTOKINASE-RELATED"/>
    <property type="match status" value="1"/>
</dbReference>
<evidence type="ECO:0000259" key="13">
    <source>
        <dbReference type="Pfam" id="PF08544"/>
    </source>
</evidence>
<evidence type="ECO:0000256" key="5">
    <source>
        <dbReference type="ARBA" id="ARBA00022741"/>
    </source>
</evidence>
<keyword evidence="18" id="KW-1185">Reference proteome</keyword>
<dbReference type="SUPFAM" id="SSF54211">
    <property type="entry name" value="Ribosomal protein S5 domain 2-like"/>
    <property type="match status" value="1"/>
</dbReference>
<dbReference type="NCBIfam" id="TIGR00131">
    <property type="entry name" value="gal_kin"/>
    <property type="match status" value="1"/>
</dbReference>
<sequence length="396" mass="44498">MKMKGLIAATEDAFRLHFGTNADHIFLSPGRVNIIGEHLDYNDGFVLPAAIDKYICFAVRKNSESSVCRIFATDFNELFSFEINNKVNGQWPTWVGYILGVINEIRQLGKNLRGLDVVFKGNIPMGAGISSSAALECGFATVLNTLFNLQLPKKDIALLSQRAENNFVGVNCGIMDQFASVFGQKDKVIMLNCDSLEYQYYDAKLTDHSFILLDSCVKHSHLSSGYNERRTEVETGKTIIRTKFPEMRSFRDCTPEMLEATKNELGEIPYKRCLYVIEEMARVVKAANALKNGDLKLLGELLVQTHFGLSQQYEVSCPELDFLVDQALQLDGVMGARMMGGGFGGCSINLIENNKEQSIVEEMKLRYHNEYGIALKVYKVKISHGTKEYKKDEDQI</sequence>
<proteinExistence type="inferred from homology"/>
<dbReference type="GO" id="GO:0005829">
    <property type="term" value="C:cytosol"/>
    <property type="evidence" value="ECO:0007669"/>
    <property type="project" value="TreeGrafter"/>
</dbReference>
<dbReference type="EC" id="2.7.1.6" evidence="11"/>